<keyword evidence="3" id="KW-0238">DNA-binding</keyword>
<evidence type="ECO:0000256" key="1">
    <source>
        <dbReference type="ARBA" id="ARBA00004123"/>
    </source>
</evidence>
<comment type="caution">
    <text evidence="7">The sequence shown here is derived from an EMBL/GenBank/DDBJ whole genome shotgun (WGS) entry which is preliminary data.</text>
</comment>
<evidence type="ECO:0000256" key="4">
    <source>
        <dbReference type="ARBA" id="ARBA00023163"/>
    </source>
</evidence>
<evidence type="ECO:0000259" key="6">
    <source>
        <dbReference type="PROSITE" id="PS50066"/>
    </source>
</evidence>
<dbReference type="SUPFAM" id="SSF55455">
    <property type="entry name" value="SRF-like"/>
    <property type="match status" value="1"/>
</dbReference>
<dbReference type="PROSITE" id="PS50066">
    <property type="entry name" value="MADS_BOX_2"/>
    <property type="match status" value="1"/>
</dbReference>
<sequence>MHMTRKRVKYEQILSERKRKVLCMKRVESLTKKANELSILCGVNIGMVIHKPIENNAILWPSSEVFGDMLQKFLDFSGSERAKKMVTHEKYLHQRVNDGIEEMSKSQYKKEVKESQLVMTELLIQGKDFSTVDLVQLNCLQSFAAQMLKKLEFKDDEFNEQER</sequence>
<keyword evidence="4" id="KW-0804">Transcription</keyword>
<keyword evidence="2" id="KW-0805">Transcription regulation</keyword>
<dbReference type="GO" id="GO:0003677">
    <property type="term" value="F:DNA binding"/>
    <property type="evidence" value="ECO:0007669"/>
    <property type="project" value="UniProtKB-KW"/>
</dbReference>
<name>A0AAW2KWX7_9LAMI</name>
<dbReference type="EMBL" id="JACGWK010000016">
    <property type="protein sequence ID" value="KAL0311551.1"/>
    <property type="molecule type" value="Genomic_DNA"/>
</dbReference>
<keyword evidence="5" id="KW-0539">Nucleus</keyword>
<dbReference type="Gene3D" id="3.40.1810.10">
    <property type="entry name" value="Transcription factor, MADS-box"/>
    <property type="match status" value="1"/>
</dbReference>
<dbReference type="InterPro" id="IPR002100">
    <property type="entry name" value="TF_MADSbox"/>
</dbReference>
<dbReference type="InterPro" id="IPR036879">
    <property type="entry name" value="TF_MADSbox_sf"/>
</dbReference>
<dbReference type="SMART" id="SM00432">
    <property type="entry name" value="MADS"/>
    <property type="match status" value="1"/>
</dbReference>
<evidence type="ECO:0000256" key="5">
    <source>
        <dbReference type="ARBA" id="ARBA00023242"/>
    </source>
</evidence>
<evidence type="ECO:0000313" key="7">
    <source>
        <dbReference type="EMBL" id="KAL0311551.1"/>
    </source>
</evidence>
<dbReference type="GO" id="GO:0046983">
    <property type="term" value="F:protein dimerization activity"/>
    <property type="evidence" value="ECO:0007669"/>
    <property type="project" value="InterPro"/>
</dbReference>
<evidence type="ECO:0000256" key="2">
    <source>
        <dbReference type="ARBA" id="ARBA00023015"/>
    </source>
</evidence>
<dbReference type="GO" id="GO:0005634">
    <property type="term" value="C:nucleus"/>
    <property type="evidence" value="ECO:0007669"/>
    <property type="project" value="UniProtKB-SubCell"/>
</dbReference>
<dbReference type="Pfam" id="PF00319">
    <property type="entry name" value="SRF-TF"/>
    <property type="match status" value="1"/>
</dbReference>
<gene>
    <name evidence="7" type="ORF">Sangu_2449800</name>
</gene>
<dbReference type="AlphaFoldDB" id="A0AAW2KWX7"/>
<accession>A0AAW2KWX7</accession>
<reference evidence="7" key="2">
    <citation type="journal article" date="2024" name="Plant">
        <title>Genomic evolution and insights into agronomic trait innovations of Sesamum species.</title>
        <authorList>
            <person name="Miao H."/>
            <person name="Wang L."/>
            <person name="Qu L."/>
            <person name="Liu H."/>
            <person name="Sun Y."/>
            <person name="Le M."/>
            <person name="Wang Q."/>
            <person name="Wei S."/>
            <person name="Zheng Y."/>
            <person name="Lin W."/>
            <person name="Duan Y."/>
            <person name="Cao H."/>
            <person name="Xiong S."/>
            <person name="Wang X."/>
            <person name="Wei L."/>
            <person name="Li C."/>
            <person name="Ma Q."/>
            <person name="Ju M."/>
            <person name="Zhao R."/>
            <person name="Li G."/>
            <person name="Mu C."/>
            <person name="Tian Q."/>
            <person name="Mei H."/>
            <person name="Zhang T."/>
            <person name="Gao T."/>
            <person name="Zhang H."/>
        </authorList>
    </citation>
    <scope>NUCLEOTIDE SEQUENCE</scope>
    <source>
        <strain evidence="7">G01</strain>
    </source>
</reference>
<proteinExistence type="predicted"/>
<comment type="subcellular location">
    <subcellularLocation>
        <location evidence="1">Nucleus</location>
    </subcellularLocation>
</comment>
<organism evidence="7">
    <name type="scientific">Sesamum angustifolium</name>
    <dbReference type="NCBI Taxonomy" id="2727405"/>
    <lineage>
        <taxon>Eukaryota</taxon>
        <taxon>Viridiplantae</taxon>
        <taxon>Streptophyta</taxon>
        <taxon>Embryophyta</taxon>
        <taxon>Tracheophyta</taxon>
        <taxon>Spermatophyta</taxon>
        <taxon>Magnoliopsida</taxon>
        <taxon>eudicotyledons</taxon>
        <taxon>Gunneridae</taxon>
        <taxon>Pentapetalae</taxon>
        <taxon>asterids</taxon>
        <taxon>lamiids</taxon>
        <taxon>Lamiales</taxon>
        <taxon>Pedaliaceae</taxon>
        <taxon>Sesamum</taxon>
    </lineage>
</organism>
<protein>
    <recommendedName>
        <fullName evidence="6">MADS-box domain-containing protein</fullName>
    </recommendedName>
</protein>
<evidence type="ECO:0000256" key="3">
    <source>
        <dbReference type="ARBA" id="ARBA00023125"/>
    </source>
</evidence>
<feature type="domain" description="MADS-box" evidence="6">
    <location>
        <begin position="3"/>
        <end position="49"/>
    </location>
</feature>
<reference evidence="7" key="1">
    <citation type="submission" date="2020-06" db="EMBL/GenBank/DDBJ databases">
        <authorList>
            <person name="Li T."/>
            <person name="Hu X."/>
            <person name="Zhang T."/>
            <person name="Song X."/>
            <person name="Zhang H."/>
            <person name="Dai N."/>
            <person name="Sheng W."/>
            <person name="Hou X."/>
            <person name="Wei L."/>
        </authorList>
    </citation>
    <scope>NUCLEOTIDE SEQUENCE</scope>
    <source>
        <strain evidence="7">G01</strain>
        <tissue evidence="7">Leaf</tissue>
    </source>
</reference>